<dbReference type="EMBL" id="LABZ01000178">
    <property type="protein sequence ID" value="KMO34665.1"/>
    <property type="molecule type" value="Genomic_DNA"/>
</dbReference>
<feature type="compositionally biased region" description="Low complexity" evidence="1">
    <location>
        <begin position="157"/>
        <end position="197"/>
    </location>
</feature>
<dbReference type="OrthoDB" id="8005831at2"/>
<protein>
    <submittedName>
        <fullName evidence="2">Uncharacterized protein</fullName>
    </submittedName>
</protein>
<dbReference type="AlphaFoldDB" id="A0A0J6SHF5"/>
<evidence type="ECO:0000313" key="3">
    <source>
        <dbReference type="Proteomes" id="UP000036449"/>
    </source>
</evidence>
<keyword evidence="3" id="KW-1185">Reference proteome</keyword>
<reference evidence="2 3" key="1">
    <citation type="submission" date="2015-03" db="EMBL/GenBank/DDBJ databases">
        <title>Genome sequencing of Methylobacterium tarhaniae DSM 25844.</title>
        <authorList>
            <person name="Chaudhry V."/>
            <person name="Patil P.B."/>
        </authorList>
    </citation>
    <scope>NUCLEOTIDE SEQUENCE [LARGE SCALE GENOMIC DNA]</scope>
    <source>
        <strain evidence="2 3">DSM 25844</strain>
    </source>
</reference>
<dbReference type="Proteomes" id="UP000036449">
    <property type="component" value="Unassembled WGS sequence"/>
</dbReference>
<comment type="caution">
    <text evidence="2">The sequence shown here is derived from an EMBL/GenBank/DDBJ whole genome shotgun (WGS) entry which is preliminary data.</text>
</comment>
<evidence type="ECO:0000313" key="2">
    <source>
        <dbReference type="EMBL" id="KMO34665.1"/>
    </source>
</evidence>
<proteinExistence type="predicted"/>
<evidence type="ECO:0000256" key="1">
    <source>
        <dbReference type="SAM" id="MobiDB-lite"/>
    </source>
</evidence>
<organism evidence="2 3">
    <name type="scientific">Methylobacterium tarhaniae</name>
    <dbReference type="NCBI Taxonomy" id="1187852"/>
    <lineage>
        <taxon>Bacteria</taxon>
        <taxon>Pseudomonadati</taxon>
        <taxon>Pseudomonadota</taxon>
        <taxon>Alphaproteobacteria</taxon>
        <taxon>Hyphomicrobiales</taxon>
        <taxon>Methylobacteriaceae</taxon>
        <taxon>Methylobacterium</taxon>
    </lineage>
</organism>
<name>A0A0J6SHF5_9HYPH</name>
<sequence length="206" mass="21268">MALEIDGLAVLCAIAEAPEAFPAIRSDVTKAAHALVTKQLKAKTLDLAGLRAVREALGPQPLALIVDGLKDAEVKALVTRLDKHHPDLKDGPAVAHRRHLMALAAALDPVAPPAAKPKPAKAPKAKPAAKAAPRIAPEPNKEPAKEPTEEPTEESARQPVAPASVAAVPDPAPAKARPPAGQAAPADALASAAMAARPPRRPRQQE</sequence>
<dbReference type="RefSeq" id="WP_048453224.1">
    <property type="nucleotide sequence ID" value="NZ_JBNNPJ010000053.1"/>
</dbReference>
<feature type="region of interest" description="Disordered" evidence="1">
    <location>
        <begin position="111"/>
        <end position="206"/>
    </location>
</feature>
<gene>
    <name evidence="2" type="ORF">VQ03_23005</name>
</gene>
<feature type="compositionally biased region" description="Basic and acidic residues" evidence="1">
    <location>
        <begin position="139"/>
        <end position="148"/>
    </location>
</feature>
<dbReference type="PATRIC" id="fig|1187852.3.peg.2149"/>
<accession>A0A0J6SHF5</accession>
<feature type="compositionally biased region" description="Low complexity" evidence="1">
    <location>
        <begin position="125"/>
        <end position="138"/>
    </location>
</feature>